<dbReference type="KEGG" id="erz:ER308_11815"/>
<organism evidence="2 3">
    <name type="scientific">Egibacter rhizosphaerae</name>
    <dbReference type="NCBI Taxonomy" id="1670831"/>
    <lineage>
        <taxon>Bacteria</taxon>
        <taxon>Bacillati</taxon>
        <taxon>Actinomycetota</taxon>
        <taxon>Nitriliruptoria</taxon>
        <taxon>Egibacterales</taxon>
        <taxon>Egibacteraceae</taxon>
        <taxon>Egibacter</taxon>
    </lineage>
</organism>
<accession>A0A411YGH5</accession>
<evidence type="ECO:0000313" key="3">
    <source>
        <dbReference type="Proteomes" id="UP000291469"/>
    </source>
</evidence>
<gene>
    <name evidence="2" type="ORF">ER308_11815</name>
</gene>
<dbReference type="EMBL" id="CP036402">
    <property type="protein sequence ID" value="QBI20182.1"/>
    <property type="molecule type" value="Genomic_DNA"/>
</dbReference>
<name>A0A411YGH5_9ACTN</name>
<evidence type="ECO:0000313" key="2">
    <source>
        <dbReference type="EMBL" id="QBI20182.1"/>
    </source>
</evidence>
<evidence type="ECO:0000256" key="1">
    <source>
        <dbReference type="SAM" id="MobiDB-lite"/>
    </source>
</evidence>
<feature type="compositionally biased region" description="Low complexity" evidence="1">
    <location>
        <begin position="74"/>
        <end position="98"/>
    </location>
</feature>
<dbReference type="AlphaFoldDB" id="A0A411YGH5"/>
<sequence length="150" mass="15162">MSDSAHERGEQAREVTRAAFAKALSSTAAGLSAAAKALQSTAQQLRPPDDDAASAKGRPSAGTTTEPPKPPSSPGSTAPDASGSADAASSTSPAASSSKIESLAEKPVRALLGELDALKPSELRALRQAENASKQRKTVLDAIDRKLGSA</sequence>
<dbReference type="Proteomes" id="UP000291469">
    <property type="component" value="Chromosome"/>
</dbReference>
<keyword evidence="3" id="KW-1185">Reference proteome</keyword>
<feature type="region of interest" description="Disordered" evidence="1">
    <location>
        <begin position="30"/>
        <end position="102"/>
    </location>
</feature>
<reference evidence="2 3" key="1">
    <citation type="submission" date="2019-01" db="EMBL/GenBank/DDBJ databases">
        <title>Egibacter rhizosphaerae EGI 80759T.</title>
        <authorList>
            <person name="Chen D.-D."/>
            <person name="Tian Y."/>
            <person name="Jiao J.-Y."/>
            <person name="Zhang X.-T."/>
            <person name="Zhang Y.-G."/>
            <person name="Zhang Y."/>
            <person name="Xiao M."/>
            <person name="Shu W.-S."/>
            <person name="Li W.-J."/>
        </authorList>
    </citation>
    <scope>NUCLEOTIDE SEQUENCE [LARGE SCALE GENOMIC DNA]</scope>
    <source>
        <strain evidence="2 3">EGI 80759</strain>
    </source>
</reference>
<dbReference type="RefSeq" id="WP_131155179.1">
    <property type="nucleotide sequence ID" value="NZ_CP036402.1"/>
</dbReference>
<proteinExistence type="predicted"/>
<protein>
    <submittedName>
        <fullName evidence="2">Uncharacterized protein</fullName>
    </submittedName>
</protein>